<reference evidence="1" key="1">
    <citation type="submission" date="2024-02" db="EMBL/GenBank/DDBJ databases">
        <authorList>
            <consortium name="ELIXIR-Norway"/>
            <consortium name="Elixir Norway"/>
        </authorList>
    </citation>
    <scope>NUCLEOTIDE SEQUENCE</scope>
</reference>
<accession>A0ABP0WF74</accession>
<dbReference type="Proteomes" id="UP001497444">
    <property type="component" value="Chromosome 17"/>
</dbReference>
<evidence type="ECO:0000313" key="2">
    <source>
        <dbReference type="Proteomes" id="UP001497444"/>
    </source>
</evidence>
<protein>
    <submittedName>
        <fullName evidence="1">Uncharacterized protein</fullName>
    </submittedName>
</protein>
<organism evidence="1 2">
    <name type="scientific">Sphagnum jensenii</name>
    <dbReference type="NCBI Taxonomy" id="128206"/>
    <lineage>
        <taxon>Eukaryota</taxon>
        <taxon>Viridiplantae</taxon>
        <taxon>Streptophyta</taxon>
        <taxon>Embryophyta</taxon>
        <taxon>Bryophyta</taxon>
        <taxon>Sphagnophytina</taxon>
        <taxon>Sphagnopsida</taxon>
        <taxon>Sphagnales</taxon>
        <taxon>Sphagnaceae</taxon>
        <taxon>Sphagnum</taxon>
    </lineage>
</organism>
<gene>
    <name evidence="1" type="ORF">CSSPJE1EN1_LOCUS10985</name>
</gene>
<name>A0ABP0WF74_9BRYO</name>
<keyword evidence="2" id="KW-1185">Reference proteome</keyword>
<proteinExistence type="predicted"/>
<sequence length="180" mass="19878">MDNIAQFRPALRFTFAPRASSLSSSTQGGFPIQNNNSHVNFSSPGCNKNFAPRINLCCGNYRPIKNFAADCNLQYPRQLLQQHHINIRSKLLFASQLPSFRYVSKSSSMLMAPPPMSQHLEKTGSLVWTSLESPTGKKGGGSLATVCACKNACTANETLRWIFVGASLYVHLRLLKSQLL</sequence>
<evidence type="ECO:0000313" key="1">
    <source>
        <dbReference type="EMBL" id="CAK9265507.1"/>
    </source>
</evidence>
<dbReference type="EMBL" id="OZ020112">
    <property type="protein sequence ID" value="CAK9265507.1"/>
    <property type="molecule type" value="Genomic_DNA"/>
</dbReference>